<accession>A0A0F9T5L8</accession>
<dbReference type="AlphaFoldDB" id="A0A0F9T5L8"/>
<comment type="caution">
    <text evidence="1">The sequence shown here is derived from an EMBL/GenBank/DDBJ whole genome shotgun (WGS) entry which is preliminary data.</text>
</comment>
<sequence length="52" mass="6284">MDEKKDLELELIVINKRLIIAKKTTIENFELQITKEQDKIKKLKSEILDWKK</sequence>
<name>A0A0F9T5L8_9ZZZZ</name>
<reference evidence="1" key="1">
    <citation type="journal article" date="2015" name="Nature">
        <title>Complex archaea that bridge the gap between prokaryotes and eukaryotes.</title>
        <authorList>
            <person name="Spang A."/>
            <person name="Saw J.H."/>
            <person name="Jorgensen S.L."/>
            <person name="Zaremba-Niedzwiedzka K."/>
            <person name="Martijn J."/>
            <person name="Lind A.E."/>
            <person name="van Eijk R."/>
            <person name="Schleper C."/>
            <person name="Guy L."/>
            <person name="Ettema T.J."/>
        </authorList>
    </citation>
    <scope>NUCLEOTIDE SEQUENCE</scope>
</reference>
<organism evidence="1">
    <name type="scientific">marine sediment metagenome</name>
    <dbReference type="NCBI Taxonomy" id="412755"/>
    <lineage>
        <taxon>unclassified sequences</taxon>
        <taxon>metagenomes</taxon>
        <taxon>ecological metagenomes</taxon>
    </lineage>
</organism>
<proteinExistence type="predicted"/>
<gene>
    <name evidence="1" type="ORF">LCGC14_0432610</name>
</gene>
<protein>
    <submittedName>
        <fullName evidence="1">Uncharacterized protein</fullName>
    </submittedName>
</protein>
<dbReference type="EMBL" id="LAZR01000407">
    <property type="protein sequence ID" value="KKN70237.1"/>
    <property type="molecule type" value="Genomic_DNA"/>
</dbReference>
<evidence type="ECO:0000313" key="1">
    <source>
        <dbReference type="EMBL" id="KKN70237.1"/>
    </source>
</evidence>